<dbReference type="InterPro" id="IPR018076">
    <property type="entry name" value="T2SS_GspF_dom"/>
</dbReference>
<dbReference type="EMBL" id="NBVN01000003">
    <property type="protein sequence ID" value="PUA32827.1"/>
    <property type="molecule type" value="Genomic_DNA"/>
</dbReference>
<dbReference type="PANTHER" id="PTHR35402">
    <property type="entry name" value="INTEGRAL MEMBRANE PROTEIN-RELATED"/>
    <property type="match status" value="1"/>
</dbReference>
<dbReference type="InterPro" id="IPR056569">
    <property type="entry name" value="ArlJ-like"/>
</dbReference>
<name>A0A2R7Y639_9CREN</name>
<keyword evidence="4 6" id="KW-1133">Transmembrane helix</keyword>
<gene>
    <name evidence="8" type="ORF">B7O98_05165</name>
</gene>
<evidence type="ECO:0000313" key="9">
    <source>
        <dbReference type="Proteomes" id="UP000244093"/>
    </source>
</evidence>
<feature type="transmembrane region" description="Helical" evidence="6">
    <location>
        <begin position="268"/>
        <end position="293"/>
    </location>
</feature>
<evidence type="ECO:0000256" key="3">
    <source>
        <dbReference type="ARBA" id="ARBA00022692"/>
    </source>
</evidence>
<dbReference type="PANTHER" id="PTHR35402:SF2">
    <property type="entry name" value="FLAGELLA ACCESSORY PROTEIN J"/>
    <property type="match status" value="1"/>
</dbReference>
<dbReference type="GO" id="GO:0005886">
    <property type="term" value="C:plasma membrane"/>
    <property type="evidence" value="ECO:0007669"/>
    <property type="project" value="UniProtKB-SubCell"/>
</dbReference>
<evidence type="ECO:0000256" key="1">
    <source>
        <dbReference type="ARBA" id="ARBA00004651"/>
    </source>
</evidence>
<feature type="domain" description="Type II secretion system protein GspF" evidence="7">
    <location>
        <begin position="123"/>
        <end position="249"/>
    </location>
</feature>
<keyword evidence="3 6" id="KW-0812">Transmembrane</keyword>
<keyword evidence="2" id="KW-1003">Cell membrane</keyword>
<dbReference type="Pfam" id="PF00482">
    <property type="entry name" value="T2SSF"/>
    <property type="match status" value="1"/>
</dbReference>
<feature type="transmembrane region" description="Helical" evidence="6">
    <location>
        <begin position="54"/>
        <end position="72"/>
    </location>
</feature>
<organism evidence="8 9">
    <name type="scientific">Zestosphaera tikiterensis</name>
    <dbReference type="NCBI Taxonomy" id="1973259"/>
    <lineage>
        <taxon>Archaea</taxon>
        <taxon>Thermoproteota</taxon>
        <taxon>Thermoprotei</taxon>
        <taxon>Desulfurococcales</taxon>
        <taxon>Desulfurococcaceae</taxon>
        <taxon>Zestosphaera</taxon>
    </lineage>
</organism>
<evidence type="ECO:0000313" key="8">
    <source>
        <dbReference type="EMBL" id="PUA32827.1"/>
    </source>
</evidence>
<sequence length="298" mass="32741">MTRKRRESSKHVLKEGNMLWKATRLRLYSTELEPIVIGSKTSSSFEKFLRNAKAFILSFTLLASVITAYHVYTITLSPSLTTAISAVLAIAVFLPMGYALTVWIPALRYRVRRDLLEAKFPLFITLLSLIVVSEKNISKALNTLSTRYGQELKDFDLELSLINSLPKVGIPLDQALDKVASITPSPTLKSVLSSLSTLARVGGDPVEVVNRITAQYLDSYKVSLEKGVNDLGVVLELYLAFSLILPLIVGSIGMLLILYPIRGIAFEALLAILTYLVAPASSIGTLIVTDAIISRLRV</sequence>
<dbReference type="Proteomes" id="UP000244093">
    <property type="component" value="Unassembled WGS sequence"/>
</dbReference>
<protein>
    <recommendedName>
        <fullName evidence="7">Type II secretion system protein GspF domain-containing protein</fullName>
    </recommendedName>
</protein>
<accession>A0A2R7Y639</accession>
<comment type="caution">
    <text evidence="8">The sequence shown here is derived from an EMBL/GenBank/DDBJ whole genome shotgun (WGS) entry which is preliminary data.</text>
</comment>
<feature type="transmembrane region" description="Helical" evidence="6">
    <location>
        <begin position="116"/>
        <end position="133"/>
    </location>
</feature>
<comment type="subcellular location">
    <subcellularLocation>
        <location evidence="1">Cell membrane</location>
        <topology evidence="1">Multi-pass membrane protein</topology>
    </subcellularLocation>
</comment>
<evidence type="ECO:0000256" key="6">
    <source>
        <dbReference type="SAM" id="Phobius"/>
    </source>
</evidence>
<keyword evidence="5 6" id="KW-0472">Membrane</keyword>
<evidence type="ECO:0000256" key="5">
    <source>
        <dbReference type="ARBA" id="ARBA00023136"/>
    </source>
</evidence>
<feature type="transmembrane region" description="Helical" evidence="6">
    <location>
        <begin position="237"/>
        <end position="261"/>
    </location>
</feature>
<evidence type="ECO:0000256" key="4">
    <source>
        <dbReference type="ARBA" id="ARBA00022989"/>
    </source>
</evidence>
<dbReference type="AlphaFoldDB" id="A0A2R7Y639"/>
<evidence type="ECO:0000259" key="7">
    <source>
        <dbReference type="Pfam" id="PF00482"/>
    </source>
</evidence>
<feature type="transmembrane region" description="Helical" evidence="6">
    <location>
        <begin position="84"/>
        <end position="104"/>
    </location>
</feature>
<proteinExistence type="predicted"/>
<evidence type="ECO:0000256" key="2">
    <source>
        <dbReference type="ARBA" id="ARBA00022475"/>
    </source>
</evidence>
<reference evidence="8 9" key="1">
    <citation type="journal article" date="2018" name="Syst. Appl. Microbiol.">
        <title>A new symbiotic nanoarchaeote (Candidatus Nanoclepta minutus) and its host (Zestosphaera tikiterensis gen. nov., sp. nov.) from a New Zealand hot spring.</title>
        <authorList>
            <person name="St John E."/>
            <person name="Liu Y."/>
            <person name="Podar M."/>
            <person name="Stott M.B."/>
            <person name="Meneghin J."/>
            <person name="Chen Z."/>
            <person name="Lagutin K."/>
            <person name="Mitchell K."/>
            <person name="Reysenbach A.L."/>
        </authorList>
    </citation>
    <scope>NUCLEOTIDE SEQUENCE [LARGE SCALE GENOMIC DNA]</scope>
    <source>
        <strain evidence="8">NZ3</strain>
    </source>
</reference>